<feature type="transmembrane region" description="Helical" evidence="4">
    <location>
        <begin position="333"/>
        <end position="351"/>
    </location>
</feature>
<evidence type="ECO:0000256" key="4">
    <source>
        <dbReference type="SAM" id="Phobius"/>
    </source>
</evidence>
<name>A0ABW2IKG9_9PROT</name>
<evidence type="ECO:0000256" key="1">
    <source>
        <dbReference type="ARBA" id="ARBA00022692"/>
    </source>
</evidence>
<feature type="transmembrane region" description="Helical" evidence="4">
    <location>
        <begin position="167"/>
        <end position="189"/>
    </location>
</feature>
<feature type="transmembrane region" description="Helical" evidence="4">
    <location>
        <begin position="276"/>
        <end position="296"/>
    </location>
</feature>
<feature type="transmembrane region" description="Helical" evidence="4">
    <location>
        <begin position="141"/>
        <end position="161"/>
    </location>
</feature>
<organism evidence="5 6">
    <name type="scientific">Hirschia litorea</name>
    <dbReference type="NCBI Taxonomy" id="1199156"/>
    <lineage>
        <taxon>Bacteria</taxon>
        <taxon>Pseudomonadati</taxon>
        <taxon>Pseudomonadota</taxon>
        <taxon>Alphaproteobacteria</taxon>
        <taxon>Hyphomonadales</taxon>
        <taxon>Hyphomonadaceae</taxon>
        <taxon>Hirschia</taxon>
    </lineage>
</organism>
<sequence length="389" mass="40901">MNVTDTNNISYIDNTKVYLGAGFLAGAGALMFGVMPIFLSLIGGTFELTPQQVGDAAAAFNASFTGMSISALFWIRKIDWRATSLIGLLISIIGTGLFLAINSYLHLLSAMFLTGIGMGLLYSLSMTVLGDSERPQKAFAVKLGMETFPGAIVLFAAPVFILPKAGFTGFIGVMLMALLLLGFGALGIPKQDNTRRDLDKFYPAENSGNLLLILISVVISLTFFSGMMGSWAFLEFLGSDREISGSIIGATLSIGLIAMGLGGFLAAILSNKASQTIQFIIIATVHLVALAILAFVPGTAGFAAGSILFLFTVNYILSFTFGLTARLDKQGRFVALCGASLSGGAVLGPMVSGRLIESQGYTGMLTFSAICLIVAAFIFVTLSQLKASK</sequence>
<evidence type="ECO:0000256" key="2">
    <source>
        <dbReference type="ARBA" id="ARBA00022989"/>
    </source>
</evidence>
<feature type="transmembrane region" description="Helical" evidence="4">
    <location>
        <begin position="107"/>
        <end position="129"/>
    </location>
</feature>
<evidence type="ECO:0000313" key="5">
    <source>
        <dbReference type="EMBL" id="MFC7291391.1"/>
    </source>
</evidence>
<protein>
    <submittedName>
        <fullName evidence="5">MFS transporter</fullName>
    </submittedName>
</protein>
<feature type="transmembrane region" description="Helical" evidence="4">
    <location>
        <begin position="210"/>
        <end position="234"/>
    </location>
</feature>
<feature type="transmembrane region" description="Helical" evidence="4">
    <location>
        <begin position="82"/>
        <end position="101"/>
    </location>
</feature>
<dbReference type="Pfam" id="PF07690">
    <property type="entry name" value="MFS_1"/>
    <property type="match status" value="1"/>
</dbReference>
<evidence type="ECO:0000313" key="6">
    <source>
        <dbReference type="Proteomes" id="UP001596492"/>
    </source>
</evidence>
<keyword evidence="1 4" id="KW-0812">Transmembrane</keyword>
<keyword evidence="6" id="KW-1185">Reference proteome</keyword>
<feature type="transmembrane region" description="Helical" evidence="4">
    <location>
        <begin position="363"/>
        <end position="382"/>
    </location>
</feature>
<dbReference type="Proteomes" id="UP001596492">
    <property type="component" value="Unassembled WGS sequence"/>
</dbReference>
<feature type="transmembrane region" description="Helical" evidence="4">
    <location>
        <begin position="246"/>
        <end position="269"/>
    </location>
</feature>
<dbReference type="EMBL" id="JBHTBR010000003">
    <property type="protein sequence ID" value="MFC7291391.1"/>
    <property type="molecule type" value="Genomic_DNA"/>
</dbReference>
<keyword evidence="3 4" id="KW-0472">Membrane</keyword>
<dbReference type="InterPro" id="IPR036259">
    <property type="entry name" value="MFS_trans_sf"/>
</dbReference>
<keyword evidence="2 4" id="KW-1133">Transmembrane helix</keyword>
<proteinExistence type="predicted"/>
<feature type="transmembrane region" description="Helical" evidence="4">
    <location>
        <begin position="56"/>
        <end position="75"/>
    </location>
</feature>
<comment type="caution">
    <text evidence="5">The sequence shown here is derived from an EMBL/GenBank/DDBJ whole genome shotgun (WGS) entry which is preliminary data.</text>
</comment>
<evidence type="ECO:0000256" key="3">
    <source>
        <dbReference type="ARBA" id="ARBA00023136"/>
    </source>
</evidence>
<feature type="transmembrane region" description="Helical" evidence="4">
    <location>
        <begin position="17"/>
        <end position="44"/>
    </location>
</feature>
<dbReference type="SUPFAM" id="SSF103473">
    <property type="entry name" value="MFS general substrate transporter"/>
    <property type="match status" value="1"/>
</dbReference>
<feature type="transmembrane region" description="Helical" evidence="4">
    <location>
        <begin position="302"/>
        <end position="321"/>
    </location>
</feature>
<dbReference type="InterPro" id="IPR011701">
    <property type="entry name" value="MFS"/>
</dbReference>
<dbReference type="RefSeq" id="WP_382166620.1">
    <property type="nucleotide sequence ID" value="NZ_JBHTBR010000003.1"/>
</dbReference>
<gene>
    <name evidence="5" type="ORF">ACFQS8_07175</name>
</gene>
<accession>A0ABW2IKG9</accession>
<reference evidence="6" key="1">
    <citation type="journal article" date="2019" name="Int. J. Syst. Evol. Microbiol.">
        <title>The Global Catalogue of Microorganisms (GCM) 10K type strain sequencing project: providing services to taxonomists for standard genome sequencing and annotation.</title>
        <authorList>
            <consortium name="The Broad Institute Genomics Platform"/>
            <consortium name="The Broad Institute Genome Sequencing Center for Infectious Disease"/>
            <person name="Wu L."/>
            <person name="Ma J."/>
        </authorList>
    </citation>
    <scope>NUCLEOTIDE SEQUENCE [LARGE SCALE GENOMIC DNA]</scope>
    <source>
        <strain evidence="6">CCUG 51308</strain>
    </source>
</reference>
<dbReference type="Gene3D" id="1.20.1250.20">
    <property type="entry name" value="MFS general substrate transporter like domains"/>
    <property type="match status" value="1"/>
</dbReference>